<organism evidence="2 3">
    <name type="scientific">Talaromyces islandicus</name>
    <name type="common">Penicillium islandicum</name>
    <dbReference type="NCBI Taxonomy" id="28573"/>
    <lineage>
        <taxon>Eukaryota</taxon>
        <taxon>Fungi</taxon>
        <taxon>Dikarya</taxon>
        <taxon>Ascomycota</taxon>
        <taxon>Pezizomycotina</taxon>
        <taxon>Eurotiomycetes</taxon>
        <taxon>Eurotiomycetidae</taxon>
        <taxon>Eurotiales</taxon>
        <taxon>Trichocomaceae</taxon>
        <taxon>Talaromyces</taxon>
        <taxon>Talaromyces sect. Islandici</taxon>
    </lineage>
</organism>
<dbReference type="AlphaFoldDB" id="A0A0U1LKP1"/>
<feature type="region of interest" description="Disordered" evidence="1">
    <location>
        <begin position="1"/>
        <end position="68"/>
    </location>
</feature>
<keyword evidence="3" id="KW-1185">Reference proteome</keyword>
<protein>
    <submittedName>
        <fullName evidence="2">Uncharacterized protein</fullName>
    </submittedName>
</protein>
<name>A0A0U1LKP1_TALIS</name>
<gene>
    <name evidence="2" type="ORF">PISL3812_00313</name>
</gene>
<reference evidence="2 3" key="1">
    <citation type="submission" date="2015-04" db="EMBL/GenBank/DDBJ databases">
        <authorList>
            <person name="Syromyatnikov M.Y."/>
            <person name="Popov V.N."/>
        </authorList>
    </citation>
    <scope>NUCLEOTIDE SEQUENCE [LARGE SCALE GENOMIC DNA]</scope>
    <source>
        <strain evidence="2">WF-38-12</strain>
    </source>
</reference>
<dbReference type="OMA" id="AQEANEH"/>
<dbReference type="Pfam" id="PF13489">
    <property type="entry name" value="Methyltransf_23"/>
    <property type="match status" value="1"/>
</dbReference>
<feature type="compositionally biased region" description="Low complexity" evidence="1">
    <location>
        <begin position="26"/>
        <end position="38"/>
    </location>
</feature>
<evidence type="ECO:0000313" key="2">
    <source>
        <dbReference type="EMBL" id="CRG82966.1"/>
    </source>
</evidence>
<evidence type="ECO:0000313" key="3">
    <source>
        <dbReference type="Proteomes" id="UP000054383"/>
    </source>
</evidence>
<dbReference type="OrthoDB" id="2013972at2759"/>
<feature type="compositionally biased region" description="Basic and acidic residues" evidence="1">
    <location>
        <begin position="39"/>
        <end position="50"/>
    </location>
</feature>
<dbReference type="InterPro" id="IPR029063">
    <property type="entry name" value="SAM-dependent_MTases_sf"/>
</dbReference>
<sequence length="387" mass="44269">MQLTQEMSETMWSSTPRGLQAPSHHTTATNTTTTTAAADVHDEDNNRLATKESPNGGSSSSSSAMPTSNDILQVDSECSDLSDTTSSIDDRTTLVSSIKDYKYENGRRYHSFRDGEYLLPNDDREQDRLDLSHHIFTLILNGDLFRAPIDNPQSVLDIGTGTGLWAIDFAEQFPGAEVLGIDLSPIQPTWVPPNCRFEIEDVESDWLYGQQSMDYVHARAMSGSIRDWPAFFEQTMQCLRPGGWLEVQEYETIALSDDGTFDQAVNFRLWQENINEASRMFGKGFMDCWYHKERMEKAGFVNVTDDAYKVPMGPWPKDKRMKELGRFQLFQMLEAVEPFSLAVFTRLLKWTPEKTRDLMEKVKADLCNPKLHMYSRFHYIYGQKPEN</sequence>
<dbReference type="GO" id="GO:0008168">
    <property type="term" value="F:methyltransferase activity"/>
    <property type="evidence" value="ECO:0007669"/>
    <property type="project" value="TreeGrafter"/>
</dbReference>
<proteinExistence type="predicted"/>
<dbReference type="Gene3D" id="3.40.50.150">
    <property type="entry name" value="Vaccinia Virus protein VP39"/>
    <property type="match status" value="1"/>
</dbReference>
<dbReference type="STRING" id="28573.A0A0U1LKP1"/>
<dbReference type="EMBL" id="CVMT01000001">
    <property type="protein sequence ID" value="CRG82966.1"/>
    <property type="molecule type" value="Genomic_DNA"/>
</dbReference>
<dbReference type="PANTHER" id="PTHR43591:SF24">
    <property type="entry name" value="2-METHOXY-6-POLYPRENYL-1,4-BENZOQUINOL METHYLASE, MITOCHONDRIAL"/>
    <property type="match status" value="1"/>
</dbReference>
<dbReference type="SUPFAM" id="SSF53335">
    <property type="entry name" value="S-adenosyl-L-methionine-dependent methyltransferases"/>
    <property type="match status" value="1"/>
</dbReference>
<dbReference type="CDD" id="cd02440">
    <property type="entry name" value="AdoMet_MTases"/>
    <property type="match status" value="1"/>
</dbReference>
<evidence type="ECO:0000256" key="1">
    <source>
        <dbReference type="SAM" id="MobiDB-lite"/>
    </source>
</evidence>
<dbReference type="Proteomes" id="UP000054383">
    <property type="component" value="Unassembled WGS sequence"/>
</dbReference>
<accession>A0A0U1LKP1</accession>
<dbReference type="PANTHER" id="PTHR43591">
    <property type="entry name" value="METHYLTRANSFERASE"/>
    <property type="match status" value="1"/>
</dbReference>
<feature type="compositionally biased region" description="Polar residues" evidence="1">
    <location>
        <begin position="1"/>
        <end position="17"/>
    </location>
</feature>